<feature type="region of interest" description="Disordered" evidence="1">
    <location>
        <begin position="40"/>
        <end position="79"/>
    </location>
</feature>
<dbReference type="InterPro" id="IPR027994">
    <property type="entry name" value="WxL_dom"/>
</dbReference>
<dbReference type="HOGENOM" id="CLU_067278_1_0_9"/>
<organism evidence="4 5">
    <name type="scientific">Pseudolactococcus piscium MKFS47</name>
    <dbReference type="NCBI Taxonomy" id="297352"/>
    <lineage>
        <taxon>Bacteria</taxon>
        <taxon>Bacillati</taxon>
        <taxon>Bacillota</taxon>
        <taxon>Bacilli</taxon>
        <taxon>Lactobacillales</taxon>
        <taxon>Streptococcaceae</taxon>
        <taxon>Pseudolactococcus</taxon>
    </lineage>
</organism>
<protein>
    <submittedName>
        <fullName evidence="4">Cell surface protein, CscB family</fullName>
    </submittedName>
</protein>
<dbReference type="Pfam" id="PF13731">
    <property type="entry name" value="WxL"/>
    <property type="match status" value="1"/>
</dbReference>
<dbReference type="AlphaFoldDB" id="A0A0D6DUE0"/>
<evidence type="ECO:0000256" key="2">
    <source>
        <dbReference type="SAM" id="SignalP"/>
    </source>
</evidence>
<evidence type="ECO:0000256" key="1">
    <source>
        <dbReference type="SAM" id="MobiDB-lite"/>
    </source>
</evidence>
<proteinExistence type="predicted"/>
<accession>A0A0D6DUE0</accession>
<sequence length="254" mass="26400">MMNKKLVALTGAAALGLTMISAGIVSAADKTLDSNAKITFTEDNSSKSPLDPTTPTNNDNTQNPISPIDTVTGDTPNKGTTGPLSIDFASSFNFGSHEISSVSKTYYALPQTYSQKTESKATDTTGPNFVQVTDVRGGDFKGWSLKVKQNGDFKTPSGSVLKGATVSIKNGNVLNGNGGSNTISGVSQTISVTTADSDVMGAKVGEGYGSWLYRMRTKDTAGTSVSLTVPGDAPKVAEAYTTTLTWTLSDTAVK</sequence>
<feature type="signal peptide" evidence="2">
    <location>
        <begin position="1"/>
        <end position="27"/>
    </location>
</feature>
<dbReference type="RefSeq" id="WP_050702928.1">
    <property type="nucleotide sequence ID" value="NZ_LN774769.1"/>
</dbReference>
<evidence type="ECO:0000259" key="3">
    <source>
        <dbReference type="Pfam" id="PF13731"/>
    </source>
</evidence>
<dbReference type="EMBL" id="LN774769">
    <property type="protein sequence ID" value="CEN27363.1"/>
    <property type="molecule type" value="Genomic_DNA"/>
</dbReference>
<dbReference type="Proteomes" id="UP000033166">
    <property type="component" value="Chromosome I"/>
</dbReference>
<feature type="chain" id="PRO_5002302796" evidence="2">
    <location>
        <begin position="28"/>
        <end position="254"/>
    </location>
</feature>
<dbReference type="STRING" id="1364.LP2241_10136"/>
<gene>
    <name evidence="4" type="ORF">LACPI_0163</name>
</gene>
<feature type="domain" description="WxL" evidence="3">
    <location>
        <begin position="28"/>
        <end position="251"/>
    </location>
</feature>
<evidence type="ECO:0000313" key="5">
    <source>
        <dbReference type="Proteomes" id="UP000033166"/>
    </source>
</evidence>
<name>A0A0D6DUE0_9LACT</name>
<evidence type="ECO:0000313" key="4">
    <source>
        <dbReference type="EMBL" id="CEN27363.1"/>
    </source>
</evidence>
<keyword evidence="2" id="KW-0732">Signal</keyword>
<dbReference type="KEGG" id="lpk:LACPI_0163"/>
<feature type="compositionally biased region" description="Low complexity" evidence="1">
    <location>
        <begin position="49"/>
        <end position="64"/>
    </location>
</feature>
<reference evidence="5" key="1">
    <citation type="submission" date="2015-01" db="EMBL/GenBank/DDBJ databases">
        <authorList>
            <person name="Andreevskaya M."/>
        </authorList>
    </citation>
    <scope>NUCLEOTIDE SEQUENCE [LARGE SCALE GENOMIC DNA]</scope>
    <source>
        <strain evidence="5">MKFS47</strain>
    </source>
</reference>